<evidence type="ECO:0000259" key="10">
    <source>
        <dbReference type="PROSITE" id="PS50525"/>
    </source>
</evidence>
<sequence>MSEVLESLVIDSLSNSPGLIKTGEVANNTVSVAGIPLPLPNIEVESGSVKISFLPRPAVDYGSSIGSSIAGISINYGLGDYRLTNLVHDFTFNHLISETDKKLYKVFKHSGSEITNYSPDFVMESVLYNIVVEVGTYRGNRRAAINYFHEKRQKYESILEVITESERANDGNSKPILFGIIIVSRDAVITNLELSYEQMQEMQIRFLIGMRIEQTLKERGLIATIDKEATKTRKELSQYFLSLDKKTDHLIEEWNKEMNVKMRADPQEAVFLQAHLNRWDEQRITNLIDSDVSGIAAEKILNILKGTIRETVEKSRDYEFDPEKRRLKSEEEHHRFEEEYIMINDGNMRRDSKACINLPFIVPMLQLPERRTSVGLKIVEPKFDTVYDVLYYTAIVKTLNDPLYFPDKEMDLLEQYGWESPSYTSYEEAQDSNERDIRASSLPKFVDASGLADSEIDAYLHFVKMDDEKYKQLVEDYKKKTNRVQMSLTREESFELALKGIEGKGLTTEYIKGKINRNYNAALDSKRKNEPDWFHIRDTDTSDMDELMNDKSFFEDILQSIPFDSPSLINWKLLINQARSAHGNSFIQQKEEEFVEWFSKTKLFSWGKLVSDIGTEVDISLKQNCKKGEFVFKKLQDFNVWLLIKPTKKEEQIFFSILFDLDQVCYKNQSSVFKKLYPLYGGDKYAYTHFISLTESKLLNWVVTLPRLISLFRFWTNFAGVTPYKEEIIMVESKENPDYKNLFGEAMPMLMLSLIIGIADKTEVEEEITRTRYLVMESLEEWPIEPKPYKLVAKVSRQIRSRLTIWLYRKHKQLCNLYSSNPPRAKNEELYGQGQTETSSQLFWHGFINPYTKTPLTSGQQVINLFYLGYIKNKDEVAQINKLSKLYDKILVYEQLYNEEIAKKMGIESPAKPLPHCFDIDLLLDSSEKLRRRIKLSYPDFESEFEKQIGKFLFRTSVEEEFSTLKASSNFGPSLYDRKSINEKYSRSKVIEKLAKTKQDAVSISELFDIQIVKCLKVRGLNIDIFRKPQHGGDREIYVLGFEERVVQRVIEQIARILCGFIPEETMTHPQNKTSIPENAFKEARSLFRNNHITLNSSADASKWSQNNCSFKLLLPLLKLTPRYMHKTIIRCLRLWESKRILINPFILELFDKHKELKFYDKTVQNMYDGYKGKATFRWVKPGLPYIELTTGMMQGILHYSSSLYHSAIIGRAKEVVENNSKQLVKTFGFKRPFKIVMCHLQSSDDSFFSVSCPLNGTAEVARRSRLLAASILSFKVNLSTFMGVVNSEVKSALATNHVFEFNSNFEFGFNHYKPDIKAVYSGFLVSEQELILSRQEELSVLLTTYIENGGTNYVANGLQVGQSYLHYQLIGMTTTKYFRSFQVLNTILPDPSLGFFLMDNSLCPGLLGFNYNMWNLVKTSNLGKLFKHRLKPIENKNESLDQTIKLSIELSAHGSLSSTHKIVHGNRTKWLKLLERIGAREDWREDIEKNPSLMFRRALTPLEVDTKISQKLHSPGVSASLSSLNTLPRILAESAYILKIRSITSISSWLDPMAKHFDKVTLLEALLKEMKEILNDGQITENELKILFPFHNDFEKNQSLLETLSVRAIASSFREYKRKETRIEIATNNEYNLVNLRGLLLSYWFENEEEVNSVKLSRESRDFIFEQHKKIIPWISKDMKEALEASPFENLVEMFTWLNTFSGRKRVVRLLGTQIISRHGHSRLLSVVMNNLSSNFRLITDKNEVELPISSVKLVREKFSLLAALPEDEPKKAENIQKLFSQAGDRVSFNTETIRSKQNDIVIMSRLAKIVVERSWRSGPREQVLQILSDMIKNKHGTLGIFTTRQKLNFGTDGPQYYGPGRWDGIIDGFNVGFSIDNELGEPTKVISITIKTRLAAVESISIRSFIKAMGWLIPSETTYRQKNRLLLNDSGINTTSGIPIIVNDLYEFNLLSLFKLDLSLQWTGRNLRCIATQDRTSYTVMSVSPKAQYADYSNQTLGFLSDLKFDKFTSEWVKNKALSISEASKLISSFHALPDEKQLLIRTNLKAKFENQGVKKLTGTAVLSLAYVSQQETDFDIDQFILDLESMDAGEFITEDFKDELSSPPEIIEEEDFDFNNIEGLTEMLYESTNEEYGIDLLKREAWRMHHLMDNFVRYIIESVGRDAINKLIEARVFSEVLTNYQKVFEILLNENRSEWRESKLKTLEELQSESESDNDDSK</sequence>
<dbReference type="GeneID" id="37616123"/>
<dbReference type="GO" id="GO:0039694">
    <property type="term" value="P:viral RNA genome replication"/>
    <property type="evidence" value="ECO:0007669"/>
    <property type="project" value="InterPro"/>
</dbReference>
<comment type="similarity">
    <text evidence="9">Belongs to the Bunyavirales RNA polymerase family.</text>
</comment>
<proteinExistence type="inferred from homology"/>
<dbReference type="EMBL" id="KT693187">
    <property type="protein sequence ID" value="AMA19446.1"/>
    <property type="molecule type" value="Viral_cRNA"/>
</dbReference>
<dbReference type="InterPro" id="IPR007099">
    <property type="entry name" value="RNA-dir_pol_NSvirus"/>
</dbReference>
<dbReference type="RefSeq" id="YP_009505327.1">
    <property type="nucleotide sequence ID" value="NC_038257.1"/>
</dbReference>
<keyword evidence="4" id="KW-0378">Hydrolase</keyword>
<keyword evidence="11" id="KW-0696">RNA-directed RNA polymerase</keyword>
<evidence type="ECO:0000313" key="12">
    <source>
        <dbReference type="Proteomes" id="UP000126224"/>
    </source>
</evidence>
<dbReference type="Pfam" id="PF04196">
    <property type="entry name" value="Bunya_RdRp"/>
    <property type="match status" value="1"/>
</dbReference>
<organism evidence="11 12">
    <name type="scientific">Phasivirus baduense</name>
    <dbReference type="NCBI Taxonomy" id="3052627"/>
    <lineage>
        <taxon>Viruses</taxon>
        <taxon>Riboviria</taxon>
        <taxon>Orthornavirae</taxon>
        <taxon>Negarnaviricota</taxon>
        <taxon>Polyploviricotina</taxon>
        <taxon>Bunyaviricetes</taxon>
        <taxon>Hareavirales</taxon>
        <taxon>Phenuiviridae</taxon>
        <taxon>Phasivirus</taxon>
    </lineage>
</organism>
<evidence type="ECO:0000256" key="2">
    <source>
        <dbReference type="ARBA" id="ARBA00018602"/>
    </source>
</evidence>
<dbReference type="Pfam" id="PF15518">
    <property type="entry name" value="L_protein_N"/>
    <property type="match status" value="1"/>
</dbReference>
<protein>
    <recommendedName>
        <fullName evidence="2">RNA-directed RNA polymerase L</fullName>
        <ecNumber evidence="1">2.7.7.48</ecNumber>
    </recommendedName>
    <alternativeName>
        <fullName evidence="6">Large structural protein</fullName>
    </alternativeName>
    <alternativeName>
        <fullName evidence="8">Replicase</fullName>
    </alternativeName>
    <alternativeName>
        <fullName evidence="7">Transcriptase</fullName>
    </alternativeName>
</protein>
<evidence type="ECO:0000256" key="4">
    <source>
        <dbReference type="ARBA" id="ARBA00022801"/>
    </source>
</evidence>
<keyword evidence="5" id="KW-0460">Magnesium</keyword>
<dbReference type="EC" id="2.7.7.48" evidence="1"/>
<keyword evidence="3" id="KW-0808">Transferase</keyword>
<dbReference type="InterPro" id="IPR007322">
    <property type="entry name" value="RNA_pol_bunyavir"/>
</dbReference>
<dbReference type="Proteomes" id="UP000126224">
    <property type="component" value="Genome"/>
</dbReference>
<dbReference type="GO" id="GO:0003968">
    <property type="term" value="F:RNA-directed RNA polymerase activity"/>
    <property type="evidence" value="ECO:0007669"/>
    <property type="project" value="UniProtKB-KW"/>
</dbReference>
<evidence type="ECO:0000256" key="9">
    <source>
        <dbReference type="ARBA" id="ARBA00034123"/>
    </source>
</evidence>
<evidence type="ECO:0000256" key="5">
    <source>
        <dbReference type="ARBA" id="ARBA00022842"/>
    </source>
</evidence>
<reference evidence="11 12" key="1">
    <citation type="journal article" date="2016" name="Virology">
        <title>Discovery and characterisation of a new insect-specific bunyavirus from Culex mosquitoes captured in northern Australia.</title>
        <authorList>
            <person name="Hobson-Peters J."/>
            <person name="Warrilow D."/>
            <person name="McLean B.J."/>
            <person name="Watterson D."/>
            <person name="Colmant A.M."/>
            <person name="van den Hurk A.F."/>
            <person name="Hall-Mendelin S."/>
            <person name="Hastie M.L."/>
            <person name="Gorman J.J."/>
            <person name="Harrison J.J."/>
            <person name="Prow N.A."/>
            <person name="Barnard R.T."/>
            <person name="Allcock R."/>
            <person name="Johansen C.A."/>
            <person name="Hall R.A."/>
        </authorList>
    </citation>
    <scope>NUCLEOTIDE SEQUENCE [LARGE SCALE GENOMIC DNA]</scope>
    <source>
        <strain evidence="11">TS6347</strain>
    </source>
</reference>
<keyword evidence="12" id="KW-1185">Reference proteome</keyword>
<dbReference type="KEGG" id="vg:37616123"/>
<evidence type="ECO:0000256" key="8">
    <source>
        <dbReference type="ARBA" id="ARBA00031012"/>
    </source>
</evidence>
<dbReference type="PROSITE" id="PS50525">
    <property type="entry name" value="RDRP_SSRNA_NEG_SEG"/>
    <property type="match status" value="1"/>
</dbReference>
<evidence type="ECO:0000256" key="6">
    <source>
        <dbReference type="ARBA" id="ARBA00030285"/>
    </source>
</evidence>
<evidence type="ECO:0000313" key="11">
    <source>
        <dbReference type="EMBL" id="AMA19446.1"/>
    </source>
</evidence>
<name>A0A0X9RDQ6_9VIRU</name>
<evidence type="ECO:0000256" key="7">
    <source>
        <dbReference type="ARBA" id="ARBA00030436"/>
    </source>
</evidence>
<dbReference type="InterPro" id="IPR029124">
    <property type="entry name" value="L_protein_N"/>
</dbReference>
<evidence type="ECO:0000256" key="3">
    <source>
        <dbReference type="ARBA" id="ARBA00022679"/>
    </source>
</evidence>
<keyword evidence="11" id="KW-0548">Nucleotidyltransferase</keyword>
<feature type="domain" description="RdRp catalytic" evidence="10">
    <location>
        <begin position="1084"/>
        <end position="1285"/>
    </location>
</feature>
<evidence type="ECO:0000256" key="1">
    <source>
        <dbReference type="ARBA" id="ARBA00012494"/>
    </source>
</evidence>
<accession>A0A0X9RDQ6</accession>
<dbReference type="GO" id="GO:0016787">
    <property type="term" value="F:hydrolase activity"/>
    <property type="evidence" value="ECO:0007669"/>
    <property type="project" value="UniProtKB-KW"/>
</dbReference>
<dbReference type="GO" id="GO:0006351">
    <property type="term" value="P:DNA-templated transcription"/>
    <property type="evidence" value="ECO:0007669"/>
    <property type="project" value="InterPro"/>
</dbReference>